<dbReference type="AlphaFoldDB" id="A0A2C6DIK4"/>
<evidence type="ECO:0008006" key="3">
    <source>
        <dbReference type="Google" id="ProtNLM"/>
    </source>
</evidence>
<dbReference type="PROSITE" id="PS51257">
    <property type="entry name" value="PROKAR_LIPOPROTEIN"/>
    <property type="match status" value="1"/>
</dbReference>
<proteinExistence type="predicted"/>
<organism evidence="1 2">
    <name type="scientific">Budvicia aquatica</name>
    <dbReference type="NCBI Taxonomy" id="82979"/>
    <lineage>
        <taxon>Bacteria</taxon>
        <taxon>Pseudomonadati</taxon>
        <taxon>Pseudomonadota</taxon>
        <taxon>Gammaproteobacteria</taxon>
        <taxon>Enterobacterales</taxon>
        <taxon>Budviciaceae</taxon>
        <taxon>Budvicia</taxon>
    </lineage>
</organism>
<reference evidence="2" key="1">
    <citation type="submission" date="2017-09" db="EMBL/GenBank/DDBJ databases">
        <title>FDA dAtabase for Regulatory Grade micrObial Sequences (FDA-ARGOS): Supporting development and validation of Infectious Disease Dx tests.</title>
        <authorList>
            <person name="Minogue T."/>
            <person name="Wolcott M."/>
            <person name="Wasieloski L."/>
            <person name="Aguilar W."/>
            <person name="Moore D."/>
            <person name="Tallon L."/>
            <person name="Sadzewicz L."/>
            <person name="Ott S."/>
            <person name="Zhao X."/>
            <person name="Nagaraj S."/>
            <person name="Vavikolanu K."/>
            <person name="Aluvathingal J."/>
            <person name="Nadendla S."/>
            <person name="Sichtig H."/>
        </authorList>
    </citation>
    <scope>NUCLEOTIDE SEQUENCE [LARGE SCALE GENOMIC DNA]</scope>
    <source>
        <strain evidence="2">FDAARGOS_387</strain>
    </source>
</reference>
<name>A0A2C6DIK4_9GAMM</name>
<gene>
    <name evidence="1" type="ORF">CRN84_12630</name>
</gene>
<protein>
    <recommendedName>
        <fullName evidence="3">Lipoprotein</fullName>
    </recommendedName>
</protein>
<dbReference type="RefSeq" id="WP_029095982.1">
    <property type="nucleotide sequence ID" value="NZ_PDDX01000001.1"/>
</dbReference>
<comment type="caution">
    <text evidence="1">The sequence shown here is derived from an EMBL/GenBank/DDBJ whole genome shotgun (WGS) entry which is preliminary data.</text>
</comment>
<keyword evidence="2" id="KW-1185">Reference proteome</keyword>
<dbReference type="EMBL" id="PDDX01000001">
    <property type="protein sequence ID" value="PHI30128.1"/>
    <property type="molecule type" value="Genomic_DNA"/>
</dbReference>
<dbReference type="Proteomes" id="UP000224974">
    <property type="component" value="Unassembled WGS sequence"/>
</dbReference>
<accession>A0A2C6DIK4</accession>
<evidence type="ECO:0000313" key="1">
    <source>
        <dbReference type="EMBL" id="PHI30128.1"/>
    </source>
</evidence>
<dbReference type="OrthoDB" id="6630798at2"/>
<sequence length="108" mass="11509">MKSNHIIFSLVVLATATLTGCAVNNDRTEWSGTGLSYHADITPNLDGSYTASVEASPNNGRIRGAIALATKDAANYCKAQDKGLKIIEEKTNSHLLVNGVATLRFNCI</sequence>
<evidence type="ECO:0000313" key="2">
    <source>
        <dbReference type="Proteomes" id="UP000224974"/>
    </source>
</evidence>